<feature type="region of interest" description="Disordered" evidence="1">
    <location>
        <begin position="1"/>
        <end position="36"/>
    </location>
</feature>
<feature type="region of interest" description="Disordered" evidence="1">
    <location>
        <begin position="175"/>
        <end position="226"/>
    </location>
</feature>
<dbReference type="EMBL" id="JAACJL010000058">
    <property type="protein sequence ID" value="KAF4611131.1"/>
    <property type="molecule type" value="Genomic_DNA"/>
</dbReference>
<feature type="compositionally biased region" description="Polar residues" evidence="1">
    <location>
        <begin position="175"/>
        <end position="184"/>
    </location>
</feature>
<name>A0A8H4QHZ6_9AGAR</name>
<sequence length="331" mass="38497">MSTVRRKSTSSEQKRRQKSANYPFSHRRTQWPDPAPRNLRLICDQIDAGNGVLQAQFQELSNAATAIMEGISALKAQLTRESRHFHVFRTLVASFLGKPLPVVAAETVKSTSTVRTRAFSEGNRIDTTYTSTKAKKRSSCANEENEVDNFPRKRRRLPSYVYQETYLKFRSQENISTDSGSTFDNPDCPRDPRLPSSSPISIPTNYSKRNRLASPQPRSPPPSRMMPHTDWFYTKYDFRRKHWIFVRDRRVTEKWKIIEEKQQKEVWRSYGTLQINLEQCCEDVDTTYGFQVDWEDYDVPYAGDDNILTPSHPNYPEHLRSKPPPERPQSV</sequence>
<reference evidence="2 3" key="1">
    <citation type="submission" date="2019-12" db="EMBL/GenBank/DDBJ databases">
        <authorList>
            <person name="Floudas D."/>
            <person name="Bentzer J."/>
            <person name="Ahren D."/>
            <person name="Johansson T."/>
            <person name="Persson P."/>
            <person name="Tunlid A."/>
        </authorList>
    </citation>
    <scope>NUCLEOTIDE SEQUENCE [LARGE SCALE GENOMIC DNA]</scope>
    <source>
        <strain evidence="2 3">CBS 102.39</strain>
    </source>
</reference>
<proteinExistence type="predicted"/>
<dbReference type="Proteomes" id="UP000521872">
    <property type="component" value="Unassembled WGS sequence"/>
</dbReference>
<protein>
    <submittedName>
        <fullName evidence="2">Uncharacterized protein</fullName>
    </submittedName>
</protein>
<evidence type="ECO:0000256" key="1">
    <source>
        <dbReference type="SAM" id="MobiDB-lite"/>
    </source>
</evidence>
<feature type="region of interest" description="Disordered" evidence="1">
    <location>
        <begin position="308"/>
        <end position="331"/>
    </location>
</feature>
<dbReference type="AlphaFoldDB" id="A0A8H4QHZ6"/>
<organism evidence="2 3">
    <name type="scientific">Agrocybe pediades</name>
    <dbReference type="NCBI Taxonomy" id="84607"/>
    <lineage>
        <taxon>Eukaryota</taxon>
        <taxon>Fungi</taxon>
        <taxon>Dikarya</taxon>
        <taxon>Basidiomycota</taxon>
        <taxon>Agaricomycotina</taxon>
        <taxon>Agaricomycetes</taxon>
        <taxon>Agaricomycetidae</taxon>
        <taxon>Agaricales</taxon>
        <taxon>Agaricineae</taxon>
        <taxon>Strophariaceae</taxon>
        <taxon>Agrocybe</taxon>
    </lineage>
</organism>
<comment type="caution">
    <text evidence="2">The sequence shown here is derived from an EMBL/GenBank/DDBJ whole genome shotgun (WGS) entry which is preliminary data.</text>
</comment>
<evidence type="ECO:0000313" key="2">
    <source>
        <dbReference type="EMBL" id="KAF4611131.1"/>
    </source>
</evidence>
<accession>A0A8H4QHZ6</accession>
<keyword evidence="3" id="KW-1185">Reference proteome</keyword>
<gene>
    <name evidence="2" type="ORF">D9613_006539</name>
</gene>
<feature type="compositionally biased region" description="Basic and acidic residues" evidence="1">
    <location>
        <begin position="315"/>
        <end position="325"/>
    </location>
</feature>
<evidence type="ECO:0000313" key="3">
    <source>
        <dbReference type="Proteomes" id="UP000521872"/>
    </source>
</evidence>
<feature type="compositionally biased region" description="Low complexity" evidence="1">
    <location>
        <begin position="194"/>
        <end position="203"/>
    </location>
</feature>